<dbReference type="EMBL" id="AP019620">
    <property type="protein sequence ID" value="BBJ38876.1"/>
    <property type="molecule type" value="Genomic_DNA"/>
</dbReference>
<organism evidence="2 3">
    <name type="scientific">Streptomyces antimycoticus</name>
    <dbReference type="NCBI Taxonomy" id="68175"/>
    <lineage>
        <taxon>Bacteria</taxon>
        <taxon>Bacillati</taxon>
        <taxon>Actinomycetota</taxon>
        <taxon>Actinomycetes</taxon>
        <taxon>Kitasatosporales</taxon>
        <taxon>Streptomycetaceae</taxon>
        <taxon>Streptomyces</taxon>
        <taxon>Streptomyces violaceusniger group</taxon>
    </lineage>
</organism>
<proteinExistence type="predicted"/>
<dbReference type="Proteomes" id="UP000463951">
    <property type="component" value="Chromosome"/>
</dbReference>
<evidence type="ECO:0000313" key="4">
    <source>
        <dbReference type="Proteomes" id="UP000463951"/>
    </source>
</evidence>
<protein>
    <submittedName>
        <fullName evidence="2">Uncharacterized protein</fullName>
    </submittedName>
</protein>
<dbReference type="AlphaFoldDB" id="A0A4D4KGV6"/>
<evidence type="ECO:0000313" key="3">
    <source>
        <dbReference type="Proteomes" id="UP000299290"/>
    </source>
</evidence>
<keyword evidence="3" id="KW-1185">Reference proteome</keyword>
<gene>
    <name evidence="2" type="ORF">SANT12839_085240</name>
    <name evidence="1" type="ORF">SSPO_015940</name>
</gene>
<reference evidence="3 4" key="1">
    <citation type="journal article" date="2020" name="Int. J. Syst. Evol. Microbiol.">
        <title>Reclassification of Streptomyces castelarensis and Streptomyces sporoclivatus as later heterotypic synonyms of Streptomyces antimycoticus.</title>
        <authorList>
            <person name="Komaki H."/>
            <person name="Tamura T."/>
        </authorList>
    </citation>
    <scope>NUCLEOTIDE SEQUENCE [LARGE SCALE GENOMIC DNA]</scope>
    <source>
        <strain evidence="1 4">NBRC 100767</strain>
        <strain evidence="2 3">NBRC 12839</strain>
    </source>
</reference>
<accession>A0A4D4KGV6</accession>
<dbReference type="Proteomes" id="UP000299290">
    <property type="component" value="Unassembled WGS sequence"/>
</dbReference>
<name>A0A4D4KGV6_9ACTN</name>
<evidence type="ECO:0000313" key="2">
    <source>
        <dbReference type="EMBL" id="GDY47642.1"/>
    </source>
</evidence>
<evidence type="ECO:0000313" key="1">
    <source>
        <dbReference type="EMBL" id="BBJ38876.1"/>
    </source>
</evidence>
<sequence>MAGRIRRAVLIGIVATFAVAMAARGTVKVTVRSFPGDALVFRVSVVLDDVVAALTPSSYRIVTLITL</sequence>
<dbReference type="EMBL" id="BJHV01000001">
    <property type="protein sequence ID" value="GDY47642.1"/>
    <property type="molecule type" value="Genomic_DNA"/>
</dbReference>